<proteinExistence type="predicted"/>
<accession>A0A193SUR3</accession>
<evidence type="ECO:0000313" key="2">
    <source>
        <dbReference type="Proteomes" id="UP000239025"/>
    </source>
</evidence>
<dbReference type="EMBL" id="LT963395">
    <property type="protein sequence ID" value="SOS23251.1"/>
    <property type="molecule type" value="Genomic_DNA"/>
</dbReference>
<protein>
    <submittedName>
        <fullName evidence="1">Uncharacterized protein</fullName>
    </submittedName>
</protein>
<gene>
    <name evidence="1" type="ORF">PL963_04598</name>
</gene>
<organism evidence="1 2">
    <name type="scientific">Pseudomonas cerasi</name>
    <dbReference type="NCBI Taxonomy" id="1583341"/>
    <lineage>
        <taxon>Bacteria</taxon>
        <taxon>Pseudomonadati</taxon>
        <taxon>Pseudomonadota</taxon>
        <taxon>Gammaproteobacteria</taxon>
        <taxon>Pseudomonadales</taxon>
        <taxon>Pseudomonadaceae</taxon>
        <taxon>Pseudomonas</taxon>
    </lineage>
</organism>
<sequence length="103" mass="11540">MKIIGKVEIESVMDVVCDVCQLSTRVTNGGLQFATLQAHWGDGTKHHGERYELHLCEGCFFQAVANLKQERRTQTLFSDDGRADRAFVGDDFGLIPNDSFMSE</sequence>
<name>A0A193SUR3_9PSED</name>
<evidence type="ECO:0000313" key="1">
    <source>
        <dbReference type="EMBL" id="SOS23251.1"/>
    </source>
</evidence>
<keyword evidence="2" id="KW-1185">Reference proteome</keyword>
<reference evidence="2" key="1">
    <citation type="submission" date="2017-11" db="EMBL/GenBank/DDBJ databases">
        <authorList>
            <person name="Blom J."/>
        </authorList>
    </citation>
    <scope>NUCLEOTIDE SEQUENCE [LARGE SCALE GENOMIC DNA]</scope>
</reference>
<dbReference type="AlphaFoldDB" id="A0A193SUR3"/>
<dbReference type="RefSeq" id="WP_065350689.1">
    <property type="nucleotide sequence ID" value="NZ_LT222319.1"/>
</dbReference>
<dbReference type="Proteomes" id="UP000239025">
    <property type="component" value="Chromosome 1"/>
</dbReference>